<dbReference type="InterPro" id="IPR027417">
    <property type="entry name" value="P-loop_NTPase"/>
</dbReference>
<reference evidence="2 3" key="1">
    <citation type="submission" date="2018-08" db="EMBL/GenBank/DDBJ databases">
        <title>Diversity &amp; Physiological Properties of Lignin-Decomposing Actinobacteria from Soil.</title>
        <authorList>
            <person name="Roh S.G."/>
            <person name="Kim S.B."/>
        </authorList>
    </citation>
    <scope>NUCLEOTIDE SEQUENCE [LARGE SCALE GENOMIC DNA]</scope>
    <source>
        <strain evidence="2 3">MMS17-GH009</strain>
    </source>
</reference>
<name>A0A372ZXR9_9ACTN</name>
<dbReference type="PANTHER" id="PTHR12788:SF10">
    <property type="entry name" value="PROTEIN-TYROSINE SULFOTRANSFERASE"/>
    <property type="match status" value="1"/>
</dbReference>
<dbReference type="Gene3D" id="3.40.50.300">
    <property type="entry name" value="P-loop containing nucleotide triphosphate hydrolases"/>
    <property type="match status" value="1"/>
</dbReference>
<dbReference type="PANTHER" id="PTHR12788">
    <property type="entry name" value="PROTEIN-TYROSINE SULFOTRANSFERASE 2"/>
    <property type="match status" value="1"/>
</dbReference>
<organism evidence="2 3">
    <name type="scientific">Kitasatospora xanthocidica</name>
    <dbReference type="NCBI Taxonomy" id="83382"/>
    <lineage>
        <taxon>Bacteria</taxon>
        <taxon>Bacillati</taxon>
        <taxon>Actinomycetota</taxon>
        <taxon>Actinomycetes</taxon>
        <taxon>Kitasatosporales</taxon>
        <taxon>Streptomycetaceae</taxon>
        <taxon>Kitasatospora</taxon>
    </lineage>
</organism>
<evidence type="ECO:0000313" key="3">
    <source>
        <dbReference type="Proteomes" id="UP000263377"/>
    </source>
</evidence>
<evidence type="ECO:0000256" key="1">
    <source>
        <dbReference type="ARBA" id="ARBA00022679"/>
    </source>
</evidence>
<comment type="caution">
    <text evidence="2">The sequence shown here is derived from an EMBL/GenBank/DDBJ whole genome shotgun (WGS) entry which is preliminary data.</text>
</comment>
<sequence length="244" mass="26841">MPDQRLVAAPVFILSPIRSGSTLLRCLLGSHPGVHAPHELHLGGLTVNVDDEFTDLAVRTLGLGREDLEHLLWDRLLHRQLTEAGKTVLVEKSPGNVFIWQRLVDCWPDARYIVLRRHPVAIADSIRRAGDATDLAEAAVTVDKFATALDEAAAYVPASISVTYEQLTAEPEATCKALCEYIGIPWEPAMLDYGRHDHGPFVYGIGDWSPQIASGRIQDATPPPADADVPPLLKPWCEKWGYPT</sequence>
<dbReference type="AlphaFoldDB" id="A0A372ZXR9"/>
<dbReference type="Pfam" id="PF13469">
    <property type="entry name" value="Sulfotransfer_3"/>
    <property type="match status" value="1"/>
</dbReference>
<dbReference type="EMBL" id="QVIG01000001">
    <property type="protein sequence ID" value="RGD60294.1"/>
    <property type="molecule type" value="Genomic_DNA"/>
</dbReference>
<dbReference type="RefSeq" id="WP_117488378.1">
    <property type="nucleotide sequence ID" value="NZ_QVIG01000001.1"/>
</dbReference>
<protein>
    <submittedName>
        <fullName evidence="2">Sulfotransferase</fullName>
    </submittedName>
</protein>
<proteinExistence type="predicted"/>
<keyword evidence="1 2" id="KW-0808">Transferase</keyword>
<dbReference type="GO" id="GO:0008476">
    <property type="term" value="F:protein-tyrosine sulfotransferase activity"/>
    <property type="evidence" value="ECO:0007669"/>
    <property type="project" value="InterPro"/>
</dbReference>
<evidence type="ECO:0000313" key="2">
    <source>
        <dbReference type="EMBL" id="RGD60294.1"/>
    </source>
</evidence>
<gene>
    <name evidence="2" type="ORF">DR950_23130</name>
</gene>
<keyword evidence="3" id="KW-1185">Reference proteome</keyword>
<dbReference type="InterPro" id="IPR026634">
    <property type="entry name" value="TPST-like"/>
</dbReference>
<dbReference type="SUPFAM" id="SSF52540">
    <property type="entry name" value="P-loop containing nucleoside triphosphate hydrolases"/>
    <property type="match status" value="1"/>
</dbReference>
<dbReference type="Proteomes" id="UP000263377">
    <property type="component" value="Unassembled WGS sequence"/>
</dbReference>
<accession>A0A372ZXR9</accession>